<dbReference type="PROSITE" id="PS50021">
    <property type="entry name" value="CH"/>
    <property type="match status" value="1"/>
</dbReference>
<evidence type="ECO:0000256" key="1">
    <source>
        <dbReference type="ARBA" id="ARBA00022737"/>
    </source>
</evidence>
<dbReference type="STRING" id="27835.A0A0N4Y5H5"/>
<reference evidence="4 5" key="2">
    <citation type="submission" date="2018-11" db="EMBL/GenBank/DDBJ databases">
        <authorList>
            <consortium name="Pathogen Informatics"/>
        </authorList>
    </citation>
    <scope>NUCLEOTIDE SEQUENCE [LARGE SCALE GENOMIC DNA]</scope>
</reference>
<evidence type="ECO:0000256" key="2">
    <source>
        <dbReference type="ARBA" id="ARBA00023203"/>
    </source>
</evidence>
<sequence length="150" mass="17772">MERYTPCSDAYSDPVEIEVLEHYEINRERHKDERDGIQKKTFTKWVNKHLAKAGCKVDDLFVDLRDGFSLIALLEVLTGERLPRENGYTRFHRIQNVQYCLDFLKKKSVSFFSFNNNIVDIFIAFCCHFHFSFSVVVETLFTFIWGSDRE</sequence>
<dbReference type="InterPro" id="IPR001589">
    <property type="entry name" value="Actinin_actin-bd_CS"/>
</dbReference>
<dbReference type="InterPro" id="IPR001715">
    <property type="entry name" value="CH_dom"/>
</dbReference>
<dbReference type="SUPFAM" id="SSF47576">
    <property type="entry name" value="Calponin-homology domain, CH-domain"/>
    <property type="match status" value="1"/>
</dbReference>
<evidence type="ECO:0000313" key="4">
    <source>
        <dbReference type="EMBL" id="VDL74840.1"/>
    </source>
</evidence>
<dbReference type="Proteomes" id="UP000271162">
    <property type="component" value="Unassembled WGS sequence"/>
</dbReference>
<organism evidence="6">
    <name type="scientific">Nippostrongylus brasiliensis</name>
    <name type="common">Rat hookworm</name>
    <dbReference type="NCBI Taxonomy" id="27835"/>
    <lineage>
        <taxon>Eukaryota</taxon>
        <taxon>Metazoa</taxon>
        <taxon>Ecdysozoa</taxon>
        <taxon>Nematoda</taxon>
        <taxon>Chromadorea</taxon>
        <taxon>Rhabditida</taxon>
        <taxon>Rhabditina</taxon>
        <taxon>Rhabditomorpha</taxon>
        <taxon>Strongyloidea</taxon>
        <taxon>Heligmosomidae</taxon>
        <taxon>Nippostrongylus</taxon>
    </lineage>
</organism>
<keyword evidence="5" id="KW-1185">Reference proteome</keyword>
<dbReference type="InterPro" id="IPR036872">
    <property type="entry name" value="CH_dom_sf"/>
</dbReference>
<dbReference type="Gene3D" id="1.10.418.10">
    <property type="entry name" value="Calponin-like domain"/>
    <property type="match status" value="1"/>
</dbReference>
<dbReference type="SMART" id="SM00033">
    <property type="entry name" value="CH"/>
    <property type="match status" value="1"/>
</dbReference>
<dbReference type="PANTHER" id="PTHR11915">
    <property type="entry name" value="SPECTRIN/FILAMIN RELATED CYTOSKELETAL PROTEIN"/>
    <property type="match status" value="1"/>
</dbReference>
<protein>
    <submittedName>
        <fullName evidence="6">Calponin-homology (CH) domain-containing protein</fullName>
    </submittedName>
</protein>
<dbReference type="GO" id="GO:0003779">
    <property type="term" value="F:actin binding"/>
    <property type="evidence" value="ECO:0007669"/>
    <property type="project" value="UniProtKB-KW"/>
</dbReference>
<accession>A0A0N4Y5H5</accession>
<keyword evidence="1" id="KW-0677">Repeat</keyword>
<gene>
    <name evidence="4" type="ORF">NBR_LOCUS11251</name>
</gene>
<dbReference type="PROSITE" id="PS00019">
    <property type="entry name" value="ACTININ_1"/>
    <property type="match status" value="1"/>
</dbReference>
<proteinExistence type="predicted"/>
<evidence type="ECO:0000259" key="3">
    <source>
        <dbReference type="PROSITE" id="PS50021"/>
    </source>
</evidence>
<keyword evidence="2" id="KW-0009">Actin-binding</keyword>
<dbReference type="Pfam" id="PF00307">
    <property type="entry name" value="CH"/>
    <property type="match status" value="1"/>
</dbReference>
<name>A0A0N4Y5H5_NIPBR</name>
<dbReference type="EMBL" id="UYSL01020489">
    <property type="protein sequence ID" value="VDL74840.1"/>
    <property type="molecule type" value="Genomic_DNA"/>
</dbReference>
<dbReference type="AlphaFoldDB" id="A0A0N4Y5H5"/>
<reference evidence="6" key="1">
    <citation type="submission" date="2017-02" db="UniProtKB">
        <authorList>
            <consortium name="WormBaseParasite"/>
        </authorList>
    </citation>
    <scope>IDENTIFICATION</scope>
</reference>
<dbReference type="WBParaSite" id="NBR_0001125001-mRNA-1">
    <property type="protein sequence ID" value="NBR_0001125001-mRNA-1"/>
    <property type="gene ID" value="NBR_0001125001"/>
</dbReference>
<feature type="domain" description="Calponin-homology (CH)" evidence="3">
    <location>
        <begin position="36"/>
        <end position="148"/>
    </location>
</feature>
<evidence type="ECO:0000313" key="6">
    <source>
        <dbReference type="WBParaSite" id="NBR_0001125001-mRNA-1"/>
    </source>
</evidence>
<evidence type="ECO:0000313" key="5">
    <source>
        <dbReference type="Proteomes" id="UP000271162"/>
    </source>
</evidence>